<evidence type="ECO:0000313" key="6">
    <source>
        <dbReference type="Proteomes" id="UP000606008"/>
    </source>
</evidence>
<reference evidence="6" key="1">
    <citation type="submission" date="2019-09" db="EMBL/GenBank/DDBJ databases">
        <authorList>
            <person name="Jung D.-H."/>
        </authorList>
    </citation>
    <scope>NUCLEOTIDE SEQUENCE [LARGE SCALE GENOMIC DNA]</scope>
    <source>
        <strain evidence="6">JA-25</strain>
    </source>
</reference>
<dbReference type="PIRSF" id="PIRSF005900">
    <property type="entry name" value="Dps"/>
    <property type="match status" value="1"/>
</dbReference>
<dbReference type="RefSeq" id="WP_085414089.1">
    <property type="nucleotide sequence ID" value="NZ_WAEL01000007.1"/>
</dbReference>
<reference evidence="6" key="2">
    <citation type="submission" date="2023-07" db="EMBL/GenBank/DDBJ databases">
        <authorList>
            <person name="Jung D.-H."/>
        </authorList>
    </citation>
    <scope>NUCLEOTIDE SEQUENCE [LARGE SCALE GENOMIC DNA]</scope>
    <source>
        <strain evidence="6">JA-25</strain>
    </source>
</reference>
<evidence type="ECO:0000259" key="4">
    <source>
        <dbReference type="Pfam" id="PF00210"/>
    </source>
</evidence>
<evidence type="ECO:0000256" key="2">
    <source>
        <dbReference type="RuleBase" id="RU003875"/>
    </source>
</evidence>
<dbReference type="InterPro" id="IPR008331">
    <property type="entry name" value="Ferritin_DPS_dom"/>
</dbReference>
<organism evidence="5 6">
    <name type="scientific">Fibrivirga algicola</name>
    <dbReference type="NCBI Taxonomy" id="2950420"/>
    <lineage>
        <taxon>Bacteria</taxon>
        <taxon>Pseudomonadati</taxon>
        <taxon>Bacteroidota</taxon>
        <taxon>Cytophagia</taxon>
        <taxon>Cytophagales</taxon>
        <taxon>Spirosomataceae</taxon>
        <taxon>Fibrivirga</taxon>
    </lineage>
</organism>
<dbReference type="PROSITE" id="PS00819">
    <property type="entry name" value="DPS_2"/>
    <property type="match status" value="1"/>
</dbReference>
<dbReference type="EMBL" id="WAEL01000007">
    <property type="protein sequence ID" value="NID12232.1"/>
    <property type="molecule type" value="Genomic_DNA"/>
</dbReference>
<comment type="similarity">
    <text evidence="1 2">Belongs to the Dps family.</text>
</comment>
<feature type="coiled-coil region" evidence="3">
    <location>
        <begin position="49"/>
        <end position="76"/>
    </location>
</feature>
<name>A0ABX0QMI8_9BACT</name>
<protein>
    <submittedName>
        <fullName evidence="5">DNA starvation/stationary phase protection protein</fullName>
    </submittedName>
</protein>
<dbReference type="Gene3D" id="1.20.1260.10">
    <property type="match status" value="1"/>
</dbReference>
<sequence length="161" mass="18824">MQPNIGLDQDVLKKGNELLNAFLADLHVLYIKTRKFHWDVSGPSFKEYHEFFEEQYTALETEIDEVAERIRQLGGRPIATMKDFLKESSLKEDHDGHIHTQEMFKRLLSDHEQVIRELRKDVETTDEELGDAGTADFLTGLMEAHEKMAWMLRKYLSDERG</sequence>
<dbReference type="SUPFAM" id="SSF47240">
    <property type="entry name" value="Ferritin-like"/>
    <property type="match status" value="1"/>
</dbReference>
<evidence type="ECO:0000256" key="3">
    <source>
        <dbReference type="SAM" id="Coils"/>
    </source>
</evidence>
<dbReference type="InterPro" id="IPR009078">
    <property type="entry name" value="Ferritin-like_SF"/>
</dbReference>
<accession>A0ABX0QMI8</accession>
<proteinExistence type="inferred from homology"/>
<dbReference type="Proteomes" id="UP000606008">
    <property type="component" value="Unassembled WGS sequence"/>
</dbReference>
<dbReference type="PANTHER" id="PTHR42932:SF3">
    <property type="entry name" value="DNA PROTECTION DURING STARVATION PROTEIN"/>
    <property type="match status" value="1"/>
</dbReference>
<comment type="caution">
    <text evidence="5">The sequence shown here is derived from an EMBL/GenBank/DDBJ whole genome shotgun (WGS) entry which is preliminary data.</text>
</comment>
<keyword evidence="3" id="KW-0175">Coiled coil</keyword>
<dbReference type="PANTHER" id="PTHR42932">
    <property type="entry name" value="GENERAL STRESS PROTEIN 20U"/>
    <property type="match status" value="1"/>
</dbReference>
<dbReference type="InterPro" id="IPR023188">
    <property type="entry name" value="DPS_DNA-bd_CS"/>
</dbReference>
<evidence type="ECO:0000313" key="5">
    <source>
        <dbReference type="EMBL" id="NID12232.1"/>
    </source>
</evidence>
<gene>
    <name evidence="5" type="ORF">F7231_18810</name>
</gene>
<dbReference type="PRINTS" id="PR01346">
    <property type="entry name" value="HELNAPAPROT"/>
</dbReference>
<dbReference type="InterPro" id="IPR012347">
    <property type="entry name" value="Ferritin-like"/>
</dbReference>
<keyword evidence="6" id="KW-1185">Reference proteome</keyword>
<feature type="domain" description="Ferritin/DPS" evidence="4">
    <location>
        <begin position="17"/>
        <end position="158"/>
    </location>
</feature>
<evidence type="ECO:0000256" key="1">
    <source>
        <dbReference type="ARBA" id="ARBA00009497"/>
    </source>
</evidence>
<dbReference type="CDD" id="cd01043">
    <property type="entry name" value="DPS"/>
    <property type="match status" value="1"/>
</dbReference>
<dbReference type="Pfam" id="PF00210">
    <property type="entry name" value="Ferritin"/>
    <property type="match status" value="1"/>
</dbReference>
<dbReference type="InterPro" id="IPR002177">
    <property type="entry name" value="DPS_DNA-bd"/>
</dbReference>